<dbReference type="InterPro" id="IPR000073">
    <property type="entry name" value="AB_hydrolase_1"/>
</dbReference>
<name>A0A4Q2KKA2_9SPHN</name>
<dbReference type="InterPro" id="IPR029058">
    <property type="entry name" value="AB_hydrolase_fold"/>
</dbReference>
<dbReference type="Proteomes" id="UP000293623">
    <property type="component" value="Unassembled WGS sequence"/>
</dbReference>
<evidence type="ECO:0000259" key="1">
    <source>
        <dbReference type="Pfam" id="PF12697"/>
    </source>
</evidence>
<protein>
    <submittedName>
        <fullName evidence="2">Alpha/beta fold hydrolase</fullName>
    </submittedName>
</protein>
<dbReference type="RefSeq" id="WP_129524917.1">
    <property type="nucleotide sequence ID" value="NZ_SDPV01000002.1"/>
</dbReference>
<accession>A0A4Q2KKA2</accession>
<dbReference type="OrthoDB" id="9798884at2"/>
<dbReference type="Gene3D" id="3.40.50.1820">
    <property type="entry name" value="alpha/beta hydrolase"/>
    <property type="match status" value="1"/>
</dbReference>
<keyword evidence="3" id="KW-1185">Reference proteome</keyword>
<dbReference type="GO" id="GO:0016787">
    <property type="term" value="F:hydrolase activity"/>
    <property type="evidence" value="ECO:0007669"/>
    <property type="project" value="UniProtKB-KW"/>
</dbReference>
<organism evidence="2 3">
    <name type="scientific">Pelagerythrobacter rhizovicinus</name>
    <dbReference type="NCBI Taxonomy" id="2268576"/>
    <lineage>
        <taxon>Bacteria</taxon>
        <taxon>Pseudomonadati</taxon>
        <taxon>Pseudomonadota</taxon>
        <taxon>Alphaproteobacteria</taxon>
        <taxon>Sphingomonadales</taxon>
        <taxon>Erythrobacteraceae</taxon>
        <taxon>Pelagerythrobacter</taxon>
    </lineage>
</organism>
<dbReference type="Pfam" id="PF12697">
    <property type="entry name" value="Abhydrolase_6"/>
    <property type="match status" value="1"/>
</dbReference>
<proteinExistence type="predicted"/>
<keyword evidence="2" id="KW-0378">Hydrolase</keyword>
<feature type="domain" description="AB hydrolase-1" evidence="1">
    <location>
        <begin position="76"/>
        <end position="190"/>
    </location>
</feature>
<evidence type="ECO:0000313" key="2">
    <source>
        <dbReference type="EMBL" id="RXZ64610.1"/>
    </source>
</evidence>
<sequence length="270" mass="28897">MARRLGQRVLTVLALLAGLYVLLAAALFLAQRSFIYPAPRDPGAAPASFERVAYDTADGLTLHAGYRPARAGYPTVVYFHGNGAAWPSSVAATDRMVLEGYGVLAAEYRGYRGNPGRPSEHGLYADGRAAIAFLERRGVEPADVVLVGNSIGSGVATQIATEIRPRALVLISPFASLSRLVGERFRWLPTDILLHDRFENVDKIAAVNAPILVLHGDADSLIPASHALALAEAEPSVELAILAGYGHDLAWHDVAQARMLRFLAACPEPI</sequence>
<dbReference type="PANTHER" id="PTHR12277:SF81">
    <property type="entry name" value="PROTEIN ABHD13"/>
    <property type="match status" value="1"/>
</dbReference>
<gene>
    <name evidence="2" type="ORF">ETX26_12050</name>
</gene>
<dbReference type="PANTHER" id="PTHR12277">
    <property type="entry name" value="ALPHA/BETA HYDROLASE DOMAIN-CONTAINING PROTEIN"/>
    <property type="match status" value="1"/>
</dbReference>
<evidence type="ECO:0000313" key="3">
    <source>
        <dbReference type="Proteomes" id="UP000293623"/>
    </source>
</evidence>
<comment type="caution">
    <text evidence="2">The sequence shown here is derived from an EMBL/GenBank/DDBJ whole genome shotgun (WGS) entry which is preliminary data.</text>
</comment>
<dbReference type="SUPFAM" id="SSF53474">
    <property type="entry name" value="alpha/beta-Hydrolases"/>
    <property type="match status" value="1"/>
</dbReference>
<dbReference type="AlphaFoldDB" id="A0A4Q2KKA2"/>
<dbReference type="EMBL" id="SDPV01000002">
    <property type="protein sequence ID" value="RXZ64610.1"/>
    <property type="molecule type" value="Genomic_DNA"/>
</dbReference>
<reference evidence="2 3" key="1">
    <citation type="submission" date="2019-01" db="EMBL/GenBank/DDBJ databases">
        <title>Altererythrobacter rhizovicinus sp. nov., isolated from the rhizosphere soil of Haloxylon ammodendron.</title>
        <authorList>
            <person name="Li H.-P."/>
            <person name="Gou J.-Y."/>
            <person name="Yao D."/>
            <person name="Han Q.-Q."/>
            <person name="Shao K.-Z."/>
            <person name="Zhao Q."/>
            <person name="Zhang J.-L."/>
        </authorList>
    </citation>
    <scope>NUCLEOTIDE SEQUENCE [LARGE SCALE GENOMIC DNA]</scope>
    <source>
        <strain evidence="2 3">AY-3R</strain>
    </source>
</reference>